<sequence length="126" mass="14182">MDQPSITMSREARTLRVGVRGEASMSATLAYWSAIVEESLRDRPDYILLVDELRGPALGEAEWQQLVDMLVGKGLESARIAHVKPNGLDAVEYCELSARQRGFEARVFTEERAAALWLRYGERPDD</sequence>
<reference evidence="1 2" key="1">
    <citation type="submission" date="2020-08" db="EMBL/GenBank/DDBJ databases">
        <title>A Genomic Blueprint of the Chicken Gut Microbiome.</title>
        <authorList>
            <person name="Gilroy R."/>
            <person name="Ravi A."/>
            <person name="Getino M."/>
            <person name="Pursley I."/>
            <person name="Horton D.L."/>
            <person name="Alikhan N.-F."/>
            <person name="Baker D."/>
            <person name="Gharbi K."/>
            <person name="Hall N."/>
            <person name="Watson M."/>
            <person name="Adriaenssens E.M."/>
            <person name="Foster-Nyarko E."/>
            <person name="Jarju S."/>
            <person name="Secka A."/>
            <person name="Antonio M."/>
            <person name="Oren A."/>
            <person name="Chaudhuri R."/>
            <person name="La Ragione R.M."/>
            <person name="Hildebrand F."/>
            <person name="Pallen M.J."/>
        </authorList>
    </citation>
    <scope>NUCLEOTIDE SEQUENCE [LARGE SCALE GENOMIC DNA]</scope>
    <source>
        <strain evidence="1 2">Sa2BVA3</strain>
    </source>
</reference>
<gene>
    <name evidence="1" type="ORF">H9645_06860</name>
</gene>
<dbReference type="Proteomes" id="UP000647183">
    <property type="component" value="Unassembled WGS sequence"/>
</dbReference>
<dbReference type="RefSeq" id="WP_191728949.1">
    <property type="nucleotide sequence ID" value="NZ_JACSQJ010000002.1"/>
</dbReference>
<name>A0ABR8UJF0_9GAMM</name>
<evidence type="ECO:0000313" key="2">
    <source>
        <dbReference type="Proteomes" id="UP000647183"/>
    </source>
</evidence>
<accession>A0ABR8UJF0</accession>
<keyword evidence="2" id="KW-1185">Reference proteome</keyword>
<dbReference type="EMBL" id="JACSQJ010000002">
    <property type="protein sequence ID" value="MBD7987749.1"/>
    <property type="molecule type" value="Genomic_DNA"/>
</dbReference>
<proteinExistence type="predicted"/>
<evidence type="ECO:0000313" key="1">
    <source>
        <dbReference type="EMBL" id="MBD7987749.1"/>
    </source>
</evidence>
<evidence type="ECO:0008006" key="3">
    <source>
        <dbReference type="Google" id="ProtNLM"/>
    </source>
</evidence>
<organism evidence="1 2">
    <name type="scientific">Luteimonas colneyensis</name>
    <dbReference type="NCBI Taxonomy" id="2762230"/>
    <lineage>
        <taxon>Bacteria</taxon>
        <taxon>Pseudomonadati</taxon>
        <taxon>Pseudomonadota</taxon>
        <taxon>Gammaproteobacteria</taxon>
        <taxon>Lysobacterales</taxon>
        <taxon>Lysobacteraceae</taxon>
        <taxon>Luteimonas</taxon>
    </lineage>
</organism>
<comment type="caution">
    <text evidence="1">The sequence shown here is derived from an EMBL/GenBank/DDBJ whole genome shotgun (WGS) entry which is preliminary data.</text>
</comment>
<protein>
    <recommendedName>
        <fullName evidence="3">STAS/SEC14 domain-containing protein</fullName>
    </recommendedName>
</protein>